<accession>A0AAD7RZW2</accession>
<reference evidence="2" key="1">
    <citation type="journal article" date="2023" name="Science">
        <title>Genome structures resolve the early diversification of teleost fishes.</title>
        <authorList>
            <person name="Parey E."/>
            <person name="Louis A."/>
            <person name="Montfort J."/>
            <person name="Bouchez O."/>
            <person name="Roques C."/>
            <person name="Iampietro C."/>
            <person name="Lluch J."/>
            <person name="Castinel A."/>
            <person name="Donnadieu C."/>
            <person name="Desvignes T."/>
            <person name="Floi Bucao C."/>
            <person name="Jouanno E."/>
            <person name="Wen M."/>
            <person name="Mejri S."/>
            <person name="Dirks R."/>
            <person name="Jansen H."/>
            <person name="Henkel C."/>
            <person name="Chen W.J."/>
            <person name="Zahm M."/>
            <person name="Cabau C."/>
            <person name="Klopp C."/>
            <person name="Thompson A.W."/>
            <person name="Robinson-Rechavi M."/>
            <person name="Braasch I."/>
            <person name="Lecointre G."/>
            <person name="Bobe J."/>
            <person name="Postlethwait J.H."/>
            <person name="Berthelot C."/>
            <person name="Roest Crollius H."/>
            <person name="Guiguen Y."/>
        </authorList>
    </citation>
    <scope>NUCLEOTIDE SEQUENCE</scope>
    <source>
        <strain evidence="2">NC1722</strain>
    </source>
</reference>
<organism evidence="2 3">
    <name type="scientific">Aldrovandia affinis</name>
    <dbReference type="NCBI Taxonomy" id="143900"/>
    <lineage>
        <taxon>Eukaryota</taxon>
        <taxon>Metazoa</taxon>
        <taxon>Chordata</taxon>
        <taxon>Craniata</taxon>
        <taxon>Vertebrata</taxon>
        <taxon>Euteleostomi</taxon>
        <taxon>Actinopterygii</taxon>
        <taxon>Neopterygii</taxon>
        <taxon>Teleostei</taxon>
        <taxon>Notacanthiformes</taxon>
        <taxon>Halosauridae</taxon>
        <taxon>Aldrovandia</taxon>
    </lineage>
</organism>
<sequence>MLIHFLSAKCLSLHSPASGSGEVYNQDSANYPPVGAGKCGAAGPAERDGRGSPQNKTPTHKGPHAFTGGSAQYTIKSNTELPAQRLLCLNPCPIMPEKRRCFLCGRDAVECTDTAYLERQQEQDGKEKGREGEAD</sequence>
<evidence type="ECO:0000256" key="1">
    <source>
        <dbReference type="SAM" id="MobiDB-lite"/>
    </source>
</evidence>
<dbReference type="Proteomes" id="UP001221898">
    <property type="component" value="Unassembled WGS sequence"/>
</dbReference>
<protein>
    <submittedName>
        <fullName evidence="2">Uncharacterized protein</fullName>
    </submittedName>
</protein>
<dbReference type="AlphaFoldDB" id="A0AAD7RZW2"/>
<proteinExistence type="predicted"/>
<comment type="caution">
    <text evidence="2">The sequence shown here is derived from an EMBL/GenBank/DDBJ whole genome shotgun (WGS) entry which is preliminary data.</text>
</comment>
<gene>
    <name evidence="2" type="ORF">AAFF_G00062870</name>
</gene>
<feature type="region of interest" description="Disordered" evidence="1">
    <location>
        <begin position="35"/>
        <end position="70"/>
    </location>
</feature>
<evidence type="ECO:0000313" key="3">
    <source>
        <dbReference type="Proteomes" id="UP001221898"/>
    </source>
</evidence>
<name>A0AAD7RZW2_9TELE</name>
<evidence type="ECO:0000313" key="2">
    <source>
        <dbReference type="EMBL" id="KAJ8393215.1"/>
    </source>
</evidence>
<keyword evidence="3" id="KW-1185">Reference proteome</keyword>
<dbReference type="EMBL" id="JAINUG010000139">
    <property type="protein sequence ID" value="KAJ8393215.1"/>
    <property type="molecule type" value="Genomic_DNA"/>
</dbReference>